<name>A0A4P9Y8V5_ROZAC</name>
<feature type="non-terminal residue" evidence="1">
    <location>
        <position position="107"/>
    </location>
</feature>
<sequence>FSYSSNLSKLDNDFLALKALSHNLKTAFGFTSVEVDKLVTMMALSKLAENFCHIRTSLETVDKHFTIDNEKEMIQAPKSVSATVLMSCAPNLKPTPCDHFFNAKKCW</sequence>
<feature type="non-terminal residue" evidence="1">
    <location>
        <position position="1"/>
    </location>
</feature>
<evidence type="ECO:0000313" key="2">
    <source>
        <dbReference type="Proteomes" id="UP000281549"/>
    </source>
</evidence>
<dbReference type="EMBL" id="ML008491">
    <property type="protein sequence ID" value="RKP15606.1"/>
    <property type="molecule type" value="Genomic_DNA"/>
</dbReference>
<proteinExistence type="predicted"/>
<gene>
    <name evidence="1" type="ORF">ROZALSC1DRAFT_32045</name>
</gene>
<protein>
    <submittedName>
        <fullName evidence="1">Uncharacterized protein</fullName>
    </submittedName>
</protein>
<dbReference type="AlphaFoldDB" id="A0A4P9Y8V5"/>
<evidence type="ECO:0000313" key="1">
    <source>
        <dbReference type="EMBL" id="RKP15606.1"/>
    </source>
</evidence>
<dbReference type="Proteomes" id="UP000281549">
    <property type="component" value="Unassembled WGS sequence"/>
</dbReference>
<organism evidence="1 2">
    <name type="scientific">Rozella allomycis (strain CSF55)</name>
    <dbReference type="NCBI Taxonomy" id="988480"/>
    <lineage>
        <taxon>Eukaryota</taxon>
        <taxon>Fungi</taxon>
        <taxon>Fungi incertae sedis</taxon>
        <taxon>Cryptomycota</taxon>
        <taxon>Cryptomycota incertae sedis</taxon>
        <taxon>Rozella</taxon>
    </lineage>
</organism>
<accession>A0A4P9Y8V5</accession>
<reference evidence="2" key="1">
    <citation type="journal article" date="2018" name="Nat. Microbiol.">
        <title>Leveraging single-cell genomics to expand the fungal tree of life.</title>
        <authorList>
            <person name="Ahrendt S.R."/>
            <person name="Quandt C.A."/>
            <person name="Ciobanu D."/>
            <person name="Clum A."/>
            <person name="Salamov A."/>
            <person name="Andreopoulos B."/>
            <person name="Cheng J.F."/>
            <person name="Woyke T."/>
            <person name="Pelin A."/>
            <person name="Henrissat B."/>
            <person name="Reynolds N.K."/>
            <person name="Benny G.L."/>
            <person name="Smith M.E."/>
            <person name="James T.Y."/>
            <person name="Grigoriev I.V."/>
        </authorList>
    </citation>
    <scope>NUCLEOTIDE SEQUENCE [LARGE SCALE GENOMIC DNA]</scope>
    <source>
        <strain evidence="2">CSF55</strain>
    </source>
</reference>